<dbReference type="Proteomes" id="UP000246085">
    <property type="component" value="Chromosome BRAD3257"/>
</dbReference>
<dbReference type="EMBL" id="LS398110">
    <property type="protein sequence ID" value="SPP92776.1"/>
    <property type="molecule type" value="Genomic_DNA"/>
</dbReference>
<name>A0A2U3PUH5_9BRAD</name>
<protein>
    <submittedName>
        <fullName evidence="1">Uncharacterized protein</fullName>
    </submittedName>
</protein>
<organism evidence="1 2">
    <name type="scientific">Bradyrhizobium vignae</name>
    <dbReference type="NCBI Taxonomy" id="1549949"/>
    <lineage>
        <taxon>Bacteria</taxon>
        <taxon>Pseudomonadati</taxon>
        <taxon>Pseudomonadota</taxon>
        <taxon>Alphaproteobacteria</taxon>
        <taxon>Hyphomicrobiales</taxon>
        <taxon>Nitrobacteraceae</taxon>
        <taxon>Bradyrhizobium</taxon>
    </lineage>
</organism>
<evidence type="ECO:0000313" key="1">
    <source>
        <dbReference type="EMBL" id="SPP92776.1"/>
    </source>
</evidence>
<dbReference type="AlphaFoldDB" id="A0A2U3PUH5"/>
<evidence type="ECO:0000313" key="2">
    <source>
        <dbReference type="Proteomes" id="UP000246085"/>
    </source>
</evidence>
<proteinExistence type="predicted"/>
<dbReference type="KEGG" id="bvz:BRAD3257_1654"/>
<gene>
    <name evidence="1" type="ORF">BRAD3257_1654</name>
</gene>
<accession>A0A2U3PUH5</accession>
<sequence length="99" mass="10740">MPSIDISTSFWPAAAFRGFLAVYALPLYTTHKKPAAELGPTVGSLPTLIYESRNFLGVEEFQRPAGSQSFAFAPGCNGGRRTIPSFLEPIELSARADVY</sequence>
<reference evidence="1 2" key="1">
    <citation type="submission" date="2018-03" db="EMBL/GenBank/DDBJ databases">
        <authorList>
            <person name="Gully D."/>
        </authorList>
    </citation>
    <scope>NUCLEOTIDE SEQUENCE [LARGE SCALE GENOMIC DNA]</scope>
    <source>
        <strain evidence="1">ORS3257</strain>
    </source>
</reference>